<evidence type="ECO:0000256" key="9">
    <source>
        <dbReference type="ARBA" id="ARBA00023136"/>
    </source>
</evidence>
<protein>
    <recommendedName>
        <fullName evidence="3">histidine kinase</fullName>
        <ecNumber evidence="3">2.7.13.3</ecNumber>
    </recommendedName>
</protein>
<keyword evidence="6 10" id="KW-0812">Transmembrane</keyword>
<feature type="transmembrane region" description="Helical" evidence="10">
    <location>
        <begin position="134"/>
        <end position="157"/>
    </location>
</feature>
<accession>A0A9D7E2H8</accession>
<comment type="caution">
    <text evidence="12">The sequence shown here is derived from an EMBL/GenBank/DDBJ whole genome shotgun (WGS) entry which is preliminary data.</text>
</comment>
<evidence type="ECO:0000259" key="11">
    <source>
        <dbReference type="PROSITE" id="PS50109"/>
    </source>
</evidence>
<keyword evidence="4" id="KW-0597">Phosphoprotein</keyword>
<organism evidence="12 13">
    <name type="scientific">Candidatus Methylophosphatis roskildensis</name>
    <dbReference type="NCBI Taxonomy" id="2899263"/>
    <lineage>
        <taxon>Bacteria</taxon>
        <taxon>Pseudomonadati</taxon>
        <taxon>Pseudomonadota</taxon>
        <taxon>Betaproteobacteria</taxon>
        <taxon>Nitrosomonadales</taxon>
        <taxon>Sterolibacteriaceae</taxon>
        <taxon>Candidatus Methylophosphatis</taxon>
    </lineage>
</organism>
<dbReference type="PRINTS" id="PR00344">
    <property type="entry name" value="BCTRLSENSOR"/>
</dbReference>
<dbReference type="SUPFAM" id="SSF47384">
    <property type="entry name" value="Homodimeric domain of signal transducing histidine kinase"/>
    <property type="match status" value="1"/>
</dbReference>
<dbReference type="InterPro" id="IPR036890">
    <property type="entry name" value="HATPase_C_sf"/>
</dbReference>
<evidence type="ECO:0000256" key="3">
    <source>
        <dbReference type="ARBA" id="ARBA00012438"/>
    </source>
</evidence>
<evidence type="ECO:0000256" key="7">
    <source>
        <dbReference type="ARBA" id="ARBA00022777"/>
    </source>
</evidence>
<evidence type="ECO:0000313" key="13">
    <source>
        <dbReference type="Proteomes" id="UP000807785"/>
    </source>
</evidence>
<dbReference type="InterPro" id="IPR003661">
    <property type="entry name" value="HisK_dim/P_dom"/>
</dbReference>
<dbReference type="Gene3D" id="1.10.287.130">
    <property type="match status" value="1"/>
</dbReference>
<keyword evidence="8 10" id="KW-1133">Transmembrane helix</keyword>
<evidence type="ECO:0000256" key="8">
    <source>
        <dbReference type="ARBA" id="ARBA00022989"/>
    </source>
</evidence>
<evidence type="ECO:0000256" key="5">
    <source>
        <dbReference type="ARBA" id="ARBA00022679"/>
    </source>
</evidence>
<dbReference type="InterPro" id="IPR050428">
    <property type="entry name" value="TCS_sensor_his_kinase"/>
</dbReference>
<dbReference type="EMBL" id="JADJEV010000003">
    <property type="protein sequence ID" value="MBK6972528.1"/>
    <property type="molecule type" value="Genomic_DNA"/>
</dbReference>
<name>A0A9D7E2H8_9PROT</name>
<dbReference type="AlphaFoldDB" id="A0A9D7E2H8"/>
<reference evidence="12" key="1">
    <citation type="submission" date="2020-10" db="EMBL/GenBank/DDBJ databases">
        <title>Connecting structure to function with the recovery of over 1000 high-quality activated sludge metagenome-assembled genomes encoding full-length rRNA genes using long-read sequencing.</title>
        <authorList>
            <person name="Singleton C.M."/>
            <person name="Petriglieri F."/>
            <person name="Kristensen J.M."/>
            <person name="Kirkegaard R.H."/>
            <person name="Michaelsen T.Y."/>
            <person name="Andersen M.H."/>
            <person name="Karst S.M."/>
            <person name="Dueholm M.S."/>
            <person name="Nielsen P.H."/>
            <person name="Albertsen M."/>
        </authorList>
    </citation>
    <scope>NUCLEOTIDE SEQUENCE</scope>
    <source>
        <strain evidence="12">Bjer_18-Q3-R1-45_BAT3C.347</strain>
    </source>
</reference>
<comment type="subcellular location">
    <subcellularLocation>
        <location evidence="2">Membrane</location>
    </subcellularLocation>
</comment>
<gene>
    <name evidence="12" type="ORF">IPH26_06125</name>
</gene>
<dbReference type="CDD" id="cd00082">
    <property type="entry name" value="HisKA"/>
    <property type="match status" value="1"/>
</dbReference>
<dbReference type="SUPFAM" id="SSF55874">
    <property type="entry name" value="ATPase domain of HSP90 chaperone/DNA topoisomerase II/histidine kinase"/>
    <property type="match status" value="1"/>
</dbReference>
<evidence type="ECO:0000256" key="6">
    <source>
        <dbReference type="ARBA" id="ARBA00022692"/>
    </source>
</evidence>
<evidence type="ECO:0000256" key="10">
    <source>
        <dbReference type="SAM" id="Phobius"/>
    </source>
</evidence>
<sequence length="447" mass="49077">MFLLGYDSLRKRLILPFALLGLSVSAVLSSITIWLVADIDETSIKRVLLVEMESFRNRENRNPDAPAPSATLIHGDFLPSAIYPSIKPPATEAGRFRRYKIGERKYTVLVGDIGGRPYALLYDRTLSDSGLFDLAGALVGGTLLMGGLSALLGHLLAGQVVRPIRRLLTDISEKSATIELRSGAPVSFSAAHFPDNEIGQLVRALDQFALRLHGFVQRESYFAADVSHELRTPIAVIRGAAEVLVESREFSEAAHERLRTIHRQAVRMGEILEAMLLLARETGQSADPACALAEVIDDAKADCMSLVEGRPVTVTVEILDRPIVSVERSLAYVVISNLLRNAASHTREGHITIRLTETQLEVSDTGTGIPQERFSEIFKRHFKGENSSGYGLGLSIVTRIVEMIRWEISVESQSGEGTRLVVRFPSTDGKYAMSGSSNKLRLPMLSE</sequence>
<evidence type="ECO:0000313" key="12">
    <source>
        <dbReference type="EMBL" id="MBK6972528.1"/>
    </source>
</evidence>
<keyword evidence="5" id="KW-0808">Transferase</keyword>
<comment type="catalytic activity">
    <reaction evidence="1">
        <text>ATP + protein L-histidine = ADP + protein N-phospho-L-histidine.</text>
        <dbReference type="EC" id="2.7.13.3"/>
    </reaction>
</comment>
<dbReference type="Proteomes" id="UP000807785">
    <property type="component" value="Unassembled WGS sequence"/>
</dbReference>
<evidence type="ECO:0000256" key="2">
    <source>
        <dbReference type="ARBA" id="ARBA00004370"/>
    </source>
</evidence>
<dbReference type="InterPro" id="IPR036097">
    <property type="entry name" value="HisK_dim/P_sf"/>
</dbReference>
<dbReference type="PANTHER" id="PTHR45436:SF16">
    <property type="entry name" value="HISTIDINE KINASE"/>
    <property type="match status" value="1"/>
</dbReference>
<dbReference type="GO" id="GO:0000155">
    <property type="term" value="F:phosphorelay sensor kinase activity"/>
    <property type="evidence" value="ECO:0007669"/>
    <property type="project" value="InterPro"/>
</dbReference>
<dbReference type="PROSITE" id="PS50109">
    <property type="entry name" value="HIS_KIN"/>
    <property type="match status" value="1"/>
</dbReference>
<dbReference type="SMART" id="SM00388">
    <property type="entry name" value="HisKA"/>
    <property type="match status" value="1"/>
</dbReference>
<dbReference type="GO" id="GO:0005886">
    <property type="term" value="C:plasma membrane"/>
    <property type="evidence" value="ECO:0007669"/>
    <property type="project" value="TreeGrafter"/>
</dbReference>
<dbReference type="InterPro" id="IPR004358">
    <property type="entry name" value="Sig_transdc_His_kin-like_C"/>
</dbReference>
<evidence type="ECO:0000256" key="4">
    <source>
        <dbReference type="ARBA" id="ARBA00022553"/>
    </source>
</evidence>
<dbReference type="EC" id="2.7.13.3" evidence="3"/>
<proteinExistence type="predicted"/>
<keyword evidence="7 12" id="KW-0418">Kinase</keyword>
<dbReference type="InterPro" id="IPR005467">
    <property type="entry name" value="His_kinase_dom"/>
</dbReference>
<feature type="transmembrane region" description="Helical" evidence="10">
    <location>
        <begin position="12"/>
        <end position="37"/>
    </location>
</feature>
<dbReference type="Pfam" id="PF02518">
    <property type="entry name" value="HATPase_c"/>
    <property type="match status" value="1"/>
</dbReference>
<dbReference type="PANTHER" id="PTHR45436">
    <property type="entry name" value="SENSOR HISTIDINE KINASE YKOH"/>
    <property type="match status" value="1"/>
</dbReference>
<evidence type="ECO:0000256" key="1">
    <source>
        <dbReference type="ARBA" id="ARBA00000085"/>
    </source>
</evidence>
<dbReference type="Pfam" id="PF00512">
    <property type="entry name" value="HisKA"/>
    <property type="match status" value="1"/>
</dbReference>
<dbReference type="InterPro" id="IPR003594">
    <property type="entry name" value="HATPase_dom"/>
</dbReference>
<dbReference type="SMART" id="SM00387">
    <property type="entry name" value="HATPase_c"/>
    <property type="match status" value="1"/>
</dbReference>
<dbReference type="Gene3D" id="3.30.565.10">
    <property type="entry name" value="Histidine kinase-like ATPase, C-terminal domain"/>
    <property type="match status" value="1"/>
</dbReference>
<keyword evidence="9 10" id="KW-0472">Membrane</keyword>
<feature type="domain" description="Histidine kinase" evidence="11">
    <location>
        <begin position="225"/>
        <end position="428"/>
    </location>
</feature>